<evidence type="ECO:0000256" key="8">
    <source>
        <dbReference type="PROSITE-ProRule" id="PRU00182"/>
    </source>
</evidence>
<keyword evidence="5 8" id="KW-0694">RNA-binding</keyword>
<comment type="caution">
    <text evidence="11">The sequence shown here is derived from an EMBL/GenBank/DDBJ whole genome shotgun (WGS) entry which is preliminary data.</text>
</comment>
<dbReference type="GO" id="GO:0000455">
    <property type="term" value="P:enzyme-directed rRNA pseudouridine synthesis"/>
    <property type="evidence" value="ECO:0007669"/>
    <property type="project" value="TreeGrafter"/>
</dbReference>
<dbReference type="SUPFAM" id="SSF55120">
    <property type="entry name" value="Pseudouridine synthase"/>
    <property type="match status" value="1"/>
</dbReference>
<dbReference type="CDD" id="cd00165">
    <property type="entry name" value="S4"/>
    <property type="match status" value="1"/>
</dbReference>
<dbReference type="GO" id="GO:0160141">
    <property type="term" value="F:23S rRNA pseudouridine(955/2504/2580) synthase activity"/>
    <property type="evidence" value="ECO:0007669"/>
    <property type="project" value="UniProtKB-EC"/>
</dbReference>
<evidence type="ECO:0000256" key="3">
    <source>
        <dbReference type="ARBA" id="ARBA00010876"/>
    </source>
</evidence>
<evidence type="ECO:0000256" key="5">
    <source>
        <dbReference type="ARBA" id="ARBA00022884"/>
    </source>
</evidence>
<dbReference type="OrthoDB" id="9807829at2"/>
<dbReference type="CDD" id="cd02869">
    <property type="entry name" value="PseudoU_synth_RluA_like"/>
    <property type="match status" value="1"/>
</dbReference>
<evidence type="ECO:0000256" key="2">
    <source>
        <dbReference type="ARBA" id="ARBA00002876"/>
    </source>
</evidence>
<comment type="similarity">
    <text evidence="3 9">Belongs to the pseudouridine synthase RluA family.</text>
</comment>
<dbReference type="InterPro" id="IPR006224">
    <property type="entry name" value="PsdUridine_synth_RluA-like_CS"/>
</dbReference>
<evidence type="ECO:0000256" key="1">
    <source>
        <dbReference type="ARBA" id="ARBA00000381"/>
    </source>
</evidence>
<dbReference type="InterPro" id="IPR050188">
    <property type="entry name" value="RluA_PseudoU_synthase"/>
</dbReference>
<dbReference type="Proteomes" id="UP000260351">
    <property type="component" value="Unassembled WGS sequence"/>
</dbReference>
<comment type="function">
    <text evidence="2">Responsible for synthesis of pseudouridine from uracil at positions 955, 2504 and 2580 in 23S ribosomal RNA.</text>
</comment>
<evidence type="ECO:0000259" key="10">
    <source>
        <dbReference type="SMART" id="SM00363"/>
    </source>
</evidence>
<evidence type="ECO:0000313" key="12">
    <source>
        <dbReference type="Proteomes" id="UP000260351"/>
    </source>
</evidence>
<dbReference type="PANTHER" id="PTHR21600:SF92">
    <property type="entry name" value="RIBOSOMAL LARGE SUBUNIT PSEUDOURIDINE SYNTHASE C"/>
    <property type="match status" value="1"/>
</dbReference>
<dbReference type="PROSITE" id="PS01129">
    <property type="entry name" value="PSI_RLU"/>
    <property type="match status" value="1"/>
</dbReference>
<comment type="catalytic activity">
    <reaction evidence="1">
        <text>uridine(955/2504/2580) in 23S rRNA = pseudouridine(955/2504/2580) in 23S rRNA</text>
        <dbReference type="Rhea" id="RHEA:42528"/>
        <dbReference type="Rhea" id="RHEA-COMP:10099"/>
        <dbReference type="Rhea" id="RHEA-COMP:10100"/>
        <dbReference type="ChEBI" id="CHEBI:65314"/>
        <dbReference type="ChEBI" id="CHEBI:65315"/>
        <dbReference type="EC" id="5.4.99.24"/>
    </reaction>
</comment>
<keyword evidence="6 9" id="KW-0413">Isomerase</keyword>
<comment type="catalytic activity">
    <reaction evidence="9">
        <text>a uridine in RNA = a pseudouridine in RNA</text>
        <dbReference type="Rhea" id="RHEA:48348"/>
        <dbReference type="Rhea" id="RHEA-COMP:12068"/>
        <dbReference type="Rhea" id="RHEA-COMP:12069"/>
        <dbReference type="ChEBI" id="CHEBI:65314"/>
        <dbReference type="ChEBI" id="CHEBI:65315"/>
    </reaction>
</comment>
<dbReference type="SUPFAM" id="SSF55174">
    <property type="entry name" value="Alpha-L RNA-binding motif"/>
    <property type="match status" value="1"/>
</dbReference>
<dbReference type="PANTHER" id="PTHR21600">
    <property type="entry name" value="MITOCHONDRIAL RNA PSEUDOURIDINE SYNTHASE"/>
    <property type="match status" value="1"/>
</dbReference>
<dbReference type="EC" id="5.4.99.-" evidence="9"/>
<protein>
    <recommendedName>
        <fullName evidence="9">Pseudouridine synthase</fullName>
        <ecNumber evidence="9">5.4.99.-</ecNumber>
    </recommendedName>
</protein>
<reference evidence="11 12" key="1">
    <citation type="submission" date="2018-08" db="EMBL/GenBank/DDBJ databases">
        <title>Wenzhouxiangella salilacus sp. nov., a novel bacterium isolated from a saline lake in Xinjiang Province, China.</title>
        <authorList>
            <person name="Han S."/>
        </authorList>
    </citation>
    <scope>NUCLEOTIDE SEQUENCE [LARGE SCALE GENOMIC DNA]</scope>
    <source>
        <strain evidence="11 12">XDB06</strain>
    </source>
</reference>
<dbReference type="GO" id="GO:0003723">
    <property type="term" value="F:RNA binding"/>
    <property type="evidence" value="ECO:0007669"/>
    <property type="project" value="UniProtKB-KW"/>
</dbReference>
<dbReference type="InterPro" id="IPR020103">
    <property type="entry name" value="PsdUridine_synth_cat_dom_sf"/>
</dbReference>
<keyword evidence="4" id="KW-0698">rRNA processing</keyword>
<dbReference type="Gene3D" id="3.30.2350.10">
    <property type="entry name" value="Pseudouridine synthase"/>
    <property type="match status" value="1"/>
</dbReference>
<dbReference type="RefSeq" id="WP_116649803.1">
    <property type="nucleotide sequence ID" value="NZ_QUZK01000018.1"/>
</dbReference>
<dbReference type="Pfam" id="PF00849">
    <property type="entry name" value="PseudoU_synth_2"/>
    <property type="match status" value="1"/>
</dbReference>
<keyword evidence="12" id="KW-1185">Reference proteome</keyword>
<dbReference type="InterPro" id="IPR036986">
    <property type="entry name" value="S4_RNA-bd_sf"/>
</dbReference>
<dbReference type="Pfam" id="PF01479">
    <property type="entry name" value="S4"/>
    <property type="match status" value="1"/>
</dbReference>
<evidence type="ECO:0000256" key="6">
    <source>
        <dbReference type="ARBA" id="ARBA00023235"/>
    </source>
</evidence>
<accession>A0A3E1KAZ5</accession>
<feature type="active site" evidence="7">
    <location>
        <position position="141"/>
    </location>
</feature>
<gene>
    <name evidence="11" type="ORF">DZC52_03830</name>
</gene>
<proteinExistence type="inferred from homology"/>
<dbReference type="PROSITE" id="PS50889">
    <property type="entry name" value="S4"/>
    <property type="match status" value="1"/>
</dbReference>
<feature type="domain" description="RNA-binding S4" evidence="10">
    <location>
        <begin position="22"/>
        <end position="79"/>
    </location>
</feature>
<evidence type="ECO:0000256" key="7">
    <source>
        <dbReference type="PIRSR" id="PIRSR606225-1"/>
    </source>
</evidence>
<dbReference type="SMART" id="SM00363">
    <property type="entry name" value="S4"/>
    <property type="match status" value="1"/>
</dbReference>
<dbReference type="Gene3D" id="3.10.290.10">
    <property type="entry name" value="RNA-binding S4 domain"/>
    <property type="match status" value="1"/>
</dbReference>
<evidence type="ECO:0000256" key="4">
    <source>
        <dbReference type="ARBA" id="ARBA00022552"/>
    </source>
</evidence>
<dbReference type="InterPro" id="IPR002942">
    <property type="entry name" value="S4_RNA-bd"/>
</dbReference>
<dbReference type="NCBIfam" id="TIGR00005">
    <property type="entry name" value="rluA_subfam"/>
    <property type="match status" value="1"/>
</dbReference>
<dbReference type="AlphaFoldDB" id="A0A3E1KAZ5"/>
<organism evidence="11 12">
    <name type="scientific">Wenzhouxiangella sediminis</name>
    <dbReference type="NCBI Taxonomy" id="1792836"/>
    <lineage>
        <taxon>Bacteria</taxon>
        <taxon>Pseudomonadati</taxon>
        <taxon>Pseudomonadota</taxon>
        <taxon>Gammaproteobacteria</taxon>
        <taxon>Chromatiales</taxon>
        <taxon>Wenzhouxiangellaceae</taxon>
        <taxon>Wenzhouxiangella</taxon>
    </lineage>
</organism>
<dbReference type="EMBL" id="QUZK01000018">
    <property type="protein sequence ID" value="RFF31497.1"/>
    <property type="molecule type" value="Genomic_DNA"/>
</dbReference>
<evidence type="ECO:0000256" key="9">
    <source>
        <dbReference type="RuleBase" id="RU362028"/>
    </source>
</evidence>
<dbReference type="InterPro" id="IPR006145">
    <property type="entry name" value="PsdUridine_synth_RsuA/RluA"/>
</dbReference>
<dbReference type="InterPro" id="IPR006225">
    <property type="entry name" value="PsdUridine_synth_RluC/D"/>
</dbReference>
<sequence>MKESKQGGGVRHVTVSGDRSGQRLDNFLMSQLGSVPRGLVYRLVRTGQVRVNGRRAKPMKKLQAGDEVRIPPVASQAPEDRRVPEGMVERIRECIIEQGEGFLVLDKPAGVAVQGGSGLNWGLMDVLSRMGEGYRPVHRLDRATSGVLVVARSHRAARELQKAFSGQAVEKRYLALLQGELAEDRVTVDSPLKKVRDASGQHRVIASPEGQSAVSHFRVLERVGGYSYVEVRIETGRTHQIRAHAASIDHPLAGDERYNHDPAPEGLNRLFLHAHYLKLPWPSEQVFSAPLPEELAAVLDGLRSGTSSA</sequence>
<name>A0A3E1KAZ5_9GAMM</name>
<evidence type="ECO:0000313" key="11">
    <source>
        <dbReference type="EMBL" id="RFF31497.1"/>
    </source>
</evidence>